<organism evidence="2 3">
    <name type="scientific">Mucilaginibacter pocheonensis</name>
    <dbReference type="NCBI Taxonomy" id="398050"/>
    <lineage>
        <taxon>Bacteria</taxon>
        <taxon>Pseudomonadati</taxon>
        <taxon>Bacteroidota</taxon>
        <taxon>Sphingobacteriia</taxon>
        <taxon>Sphingobacteriales</taxon>
        <taxon>Sphingobacteriaceae</taxon>
        <taxon>Mucilaginibacter</taxon>
    </lineage>
</organism>
<keyword evidence="1" id="KW-0812">Transmembrane</keyword>
<sequence>MDTYTFHINTYDLALFGTIFIALTFILLLWFTKKINRAANRLLALAMVTIVLWIGRILGIDIGLSTYVTNWSRLPLQFSLALGPLVFFYVFKVTRPEYKFRSKDLLHFSPLLLELVVQALEIRDSINTGVATYKTPAFQQLNPILQLLAFVSVTIYLYLAHRQIGSFYRGLKFNGGDRYRNELLWLDRLLTAFTMLWLLWIPFTAVNYFFYHGKSGNSIIFLCTSFSYP</sequence>
<protein>
    <submittedName>
        <fullName evidence="2">Uncharacterized protein</fullName>
    </submittedName>
</protein>
<evidence type="ECO:0000256" key="1">
    <source>
        <dbReference type="SAM" id="Phobius"/>
    </source>
</evidence>
<feature type="transmembrane region" description="Helical" evidence="1">
    <location>
        <begin position="13"/>
        <end position="31"/>
    </location>
</feature>
<keyword evidence="3" id="KW-1185">Reference proteome</keyword>
<evidence type="ECO:0000313" key="2">
    <source>
        <dbReference type="EMBL" id="MDR6943807.1"/>
    </source>
</evidence>
<dbReference type="RefSeq" id="WP_310098702.1">
    <property type="nucleotide sequence ID" value="NZ_JAVDUU010000003.1"/>
</dbReference>
<feature type="transmembrane region" description="Helical" evidence="1">
    <location>
        <begin position="74"/>
        <end position="91"/>
    </location>
</feature>
<keyword evidence="1" id="KW-1133">Transmembrane helix</keyword>
<dbReference type="Proteomes" id="UP001247620">
    <property type="component" value="Unassembled WGS sequence"/>
</dbReference>
<accession>A0ABU1TEJ6</accession>
<comment type="caution">
    <text evidence="2">The sequence shown here is derived from an EMBL/GenBank/DDBJ whole genome shotgun (WGS) entry which is preliminary data.</text>
</comment>
<proteinExistence type="predicted"/>
<evidence type="ECO:0000313" key="3">
    <source>
        <dbReference type="Proteomes" id="UP001247620"/>
    </source>
</evidence>
<feature type="transmembrane region" description="Helical" evidence="1">
    <location>
        <begin position="43"/>
        <end position="68"/>
    </location>
</feature>
<gene>
    <name evidence="2" type="ORF">J2W55_003660</name>
</gene>
<reference evidence="2 3" key="1">
    <citation type="submission" date="2023-07" db="EMBL/GenBank/DDBJ databases">
        <title>Sorghum-associated microbial communities from plants grown in Nebraska, USA.</title>
        <authorList>
            <person name="Schachtman D."/>
        </authorList>
    </citation>
    <scope>NUCLEOTIDE SEQUENCE [LARGE SCALE GENOMIC DNA]</scope>
    <source>
        <strain evidence="2 3">3262</strain>
    </source>
</reference>
<feature type="transmembrane region" description="Helical" evidence="1">
    <location>
        <begin position="144"/>
        <end position="161"/>
    </location>
</feature>
<keyword evidence="1" id="KW-0472">Membrane</keyword>
<feature type="transmembrane region" description="Helical" evidence="1">
    <location>
        <begin position="189"/>
        <end position="211"/>
    </location>
</feature>
<name>A0ABU1TEJ6_9SPHI</name>
<dbReference type="EMBL" id="JAVDUU010000003">
    <property type="protein sequence ID" value="MDR6943807.1"/>
    <property type="molecule type" value="Genomic_DNA"/>
</dbReference>